<protein>
    <recommendedName>
        <fullName evidence="5">HTH luxR-type domain-containing protein</fullName>
    </recommendedName>
</protein>
<evidence type="ECO:0000256" key="2">
    <source>
        <dbReference type="ARBA" id="ARBA00023125"/>
    </source>
</evidence>
<dbReference type="SUPFAM" id="SSF46894">
    <property type="entry name" value="C-terminal effector domain of the bipartite response regulators"/>
    <property type="match status" value="1"/>
</dbReference>
<dbReference type="CDD" id="cd06170">
    <property type="entry name" value="LuxR_C_like"/>
    <property type="match status" value="1"/>
</dbReference>
<name>A0A919NBX9_9ACTN</name>
<dbReference type="GO" id="GO:0003677">
    <property type="term" value="F:DNA binding"/>
    <property type="evidence" value="ECO:0007669"/>
    <property type="project" value="UniProtKB-KW"/>
</dbReference>
<gene>
    <name evidence="6" type="ORF">Asi03nite_58460</name>
</gene>
<keyword evidence="7" id="KW-1185">Reference proteome</keyword>
<evidence type="ECO:0000256" key="4">
    <source>
        <dbReference type="SAM" id="MobiDB-lite"/>
    </source>
</evidence>
<reference evidence="6" key="1">
    <citation type="submission" date="2021-01" db="EMBL/GenBank/DDBJ databases">
        <title>Whole genome shotgun sequence of Actinoplanes siamensis NBRC 109076.</title>
        <authorList>
            <person name="Komaki H."/>
            <person name="Tamura T."/>
        </authorList>
    </citation>
    <scope>NUCLEOTIDE SEQUENCE</scope>
    <source>
        <strain evidence="6">NBRC 109076</strain>
    </source>
</reference>
<dbReference type="Gene3D" id="1.10.10.10">
    <property type="entry name" value="Winged helix-like DNA-binding domain superfamily/Winged helix DNA-binding domain"/>
    <property type="match status" value="1"/>
</dbReference>
<feature type="region of interest" description="Disordered" evidence="4">
    <location>
        <begin position="1"/>
        <end position="24"/>
    </location>
</feature>
<evidence type="ECO:0000313" key="6">
    <source>
        <dbReference type="EMBL" id="GIF08308.1"/>
    </source>
</evidence>
<organism evidence="6 7">
    <name type="scientific">Actinoplanes siamensis</name>
    <dbReference type="NCBI Taxonomy" id="1223317"/>
    <lineage>
        <taxon>Bacteria</taxon>
        <taxon>Bacillati</taxon>
        <taxon>Actinomycetota</taxon>
        <taxon>Actinomycetes</taxon>
        <taxon>Micromonosporales</taxon>
        <taxon>Micromonosporaceae</taxon>
        <taxon>Actinoplanes</taxon>
    </lineage>
</organism>
<dbReference type="PANTHER" id="PTHR44688">
    <property type="entry name" value="DNA-BINDING TRANSCRIPTIONAL ACTIVATOR DEVR_DOSR"/>
    <property type="match status" value="1"/>
</dbReference>
<keyword evidence="3" id="KW-0804">Transcription</keyword>
<sequence>MLAVTRDGALSVDPPRTGPRPGRDEADVAIRSILEHLSAVARGATGHAAAAAALEIAAGVTWDGRRRLLTLAAADAQLAGEPRRAAELLRRAAATGERLPAPLIGEAVLAARREMAHGRCRAAARGLAAVVASLWESGAVRRLPAVLALRGWALGRAGDLPGAAADAEQALALASLTGDRQAVNRAGQVRTLLAVLRGNPAMDVPPRSDPVDIGLGLLADLAHRRTGRAGAAQPAAEFLPDLLECRLLRDRALSSRGLSTLRGLARSDAAPIAANAWRVLGLTAPDDAGGCFDRATRLHATMELPFDAARVHLSYGERLRRDGDRRAARDQLRIARESFARLGAEPWAQRADRELHGTAQTRGAARLTPALTPAELAVARIVATGVSTKETATRLFLSPKTVEFHLGRVFRKLGVSSRAQLAHVFPELTWT</sequence>
<keyword evidence="1" id="KW-0805">Transcription regulation</keyword>
<feature type="domain" description="HTH luxR-type" evidence="5">
    <location>
        <begin position="364"/>
        <end position="429"/>
    </location>
</feature>
<dbReference type="InterPro" id="IPR016032">
    <property type="entry name" value="Sig_transdc_resp-reg_C-effctor"/>
</dbReference>
<dbReference type="EMBL" id="BOMW01000061">
    <property type="protein sequence ID" value="GIF08308.1"/>
    <property type="molecule type" value="Genomic_DNA"/>
</dbReference>
<accession>A0A919NBX9</accession>
<proteinExistence type="predicted"/>
<dbReference type="InterPro" id="IPR000792">
    <property type="entry name" value="Tscrpt_reg_LuxR_C"/>
</dbReference>
<dbReference type="SMART" id="SM00421">
    <property type="entry name" value="HTH_LUXR"/>
    <property type="match status" value="1"/>
</dbReference>
<dbReference type="InterPro" id="IPR036388">
    <property type="entry name" value="WH-like_DNA-bd_sf"/>
</dbReference>
<comment type="caution">
    <text evidence="6">The sequence shown here is derived from an EMBL/GenBank/DDBJ whole genome shotgun (WGS) entry which is preliminary data.</text>
</comment>
<dbReference type="PRINTS" id="PR00038">
    <property type="entry name" value="HTHLUXR"/>
</dbReference>
<dbReference type="AlphaFoldDB" id="A0A919NBX9"/>
<evidence type="ECO:0000313" key="7">
    <source>
        <dbReference type="Proteomes" id="UP000629619"/>
    </source>
</evidence>
<evidence type="ECO:0000259" key="5">
    <source>
        <dbReference type="PROSITE" id="PS50043"/>
    </source>
</evidence>
<evidence type="ECO:0000256" key="3">
    <source>
        <dbReference type="ARBA" id="ARBA00023163"/>
    </source>
</evidence>
<dbReference type="PROSITE" id="PS50043">
    <property type="entry name" value="HTH_LUXR_2"/>
    <property type="match status" value="1"/>
</dbReference>
<dbReference type="PANTHER" id="PTHR44688:SF16">
    <property type="entry name" value="DNA-BINDING TRANSCRIPTIONAL ACTIVATOR DEVR_DOSR"/>
    <property type="match status" value="1"/>
</dbReference>
<dbReference type="GO" id="GO:0006355">
    <property type="term" value="P:regulation of DNA-templated transcription"/>
    <property type="evidence" value="ECO:0007669"/>
    <property type="project" value="InterPro"/>
</dbReference>
<dbReference type="Proteomes" id="UP000629619">
    <property type="component" value="Unassembled WGS sequence"/>
</dbReference>
<dbReference type="Pfam" id="PF00196">
    <property type="entry name" value="GerE"/>
    <property type="match status" value="1"/>
</dbReference>
<evidence type="ECO:0000256" key="1">
    <source>
        <dbReference type="ARBA" id="ARBA00023015"/>
    </source>
</evidence>
<keyword evidence="2" id="KW-0238">DNA-binding</keyword>